<protein>
    <submittedName>
        <fullName evidence="2">Transcriptional regulator, MerR family</fullName>
    </submittedName>
</protein>
<evidence type="ECO:0000313" key="2">
    <source>
        <dbReference type="EMBL" id="ALI54244.1"/>
    </source>
</evidence>
<evidence type="ECO:0000256" key="1">
    <source>
        <dbReference type="SAM" id="MobiDB-lite"/>
    </source>
</evidence>
<organism evidence="2 3">
    <name type="scientific">Celeribacter marinus</name>
    <dbReference type="NCBI Taxonomy" id="1397108"/>
    <lineage>
        <taxon>Bacteria</taxon>
        <taxon>Pseudomonadati</taxon>
        <taxon>Pseudomonadota</taxon>
        <taxon>Alphaproteobacteria</taxon>
        <taxon>Rhodobacterales</taxon>
        <taxon>Roseobacteraceae</taxon>
        <taxon>Celeribacter</taxon>
    </lineage>
</organism>
<dbReference type="AlphaFoldDB" id="A0A0P0A8G7"/>
<dbReference type="STRING" id="1397108.IMCC12053_294"/>
<accession>A0A0P0A8G7</accession>
<dbReference type="KEGG" id="cmar:IMCC12053_294"/>
<evidence type="ECO:0000313" key="3">
    <source>
        <dbReference type="Proteomes" id="UP000064920"/>
    </source>
</evidence>
<dbReference type="PATRIC" id="fig|1397108.4.peg.307"/>
<dbReference type="SUPFAM" id="SSF46955">
    <property type="entry name" value="Putative DNA-binding domain"/>
    <property type="match status" value="1"/>
</dbReference>
<sequence>MQKSPDAFRTISEVADWLDTPAHVLRFWESRFTQIKPVKRAGGRRYYRPADMSLLGGIKKLLHDDGMTIRGVQKLLREHGVKHISAMSPEIEGYTPDAVDASESDVIAPAPMALDVPQAPENTETTPTVVPFSREGDPIPAQDASTTAPIESLLGAPMSVSDAQGETIGDDEDAPITDQSADMQAEAAADAIAPVDNQISLFDFDPVADDAEDEIALDSEPDPVLDPAPEVECDEIETPAVFEPMEAAPASTEDDTASEPRPSAPTYEPSHDPPIHEPLSAISAVLEKADPYRTDRADRSEPAIEPEAPTPLADFEPETDPIAPNDDAADATLVDAPDTFAPLYPVDVPSLIEPPIGLPDDPLDSEDLTSSAVHRSRAALGAVDRAVLASLLDRAQTLRARLDHAE</sequence>
<dbReference type="GO" id="GO:0003677">
    <property type="term" value="F:DNA binding"/>
    <property type="evidence" value="ECO:0007669"/>
    <property type="project" value="InterPro"/>
</dbReference>
<feature type="region of interest" description="Disordered" evidence="1">
    <location>
        <begin position="237"/>
        <end position="329"/>
    </location>
</feature>
<dbReference type="GO" id="GO:0006355">
    <property type="term" value="P:regulation of DNA-templated transcription"/>
    <property type="evidence" value="ECO:0007669"/>
    <property type="project" value="InterPro"/>
</dbReference>
<dbReference type="Proteomes" id="UP000064920">
    <property type="component" value="Chromosome"/>
</dbReference>
<feature type="compositionally biased region" description="Basic and acidic residues" evidence="1">
    <location>
        <begin position="287"/>
        <end position="302"/>
    </location>
</feature>
<proteinExistence type="predicted"/>
<dbReference type="Pfam" id="PF13411">
    <property type="entry name" value="MerR_1"/>
    <property type="match status" value="1"/>
</dbReference>
<dbReference type="InterPro" id="IPR009061">
    <property type="entry name" value="DNA-bd_dom_put_sf"/>
</dbReference>
<dbReference type="CDD" id="cd04765">
    <property type="entry name" value="HTH_MlrA-like_sg2"/>
    <property type="match status" value="1"/>
</dbReference>
<keyword evidence="3" id="KW-1185">Reference proteome</keyword>
<name>A0A0P0A8G7_9RHOB</name>
<dbReference type="RefSeq" id="WP_236852494.1">
    <property type="nucleotide sequence ID" value="NZ_CP012023.1"/>
</dbReference>
<gene>
    <name evidence="2" type="ORF">IMCC12053_294</name>
</gene>
<dbReference type="Gene3D" id="1.10.1660.10">
    <property type="match status" value="1"/>
</dbReference>
<dbReference type="InterPro" id="IPR000551">
    <property type="entry name" value="MerR-type_HTH_dom"/>
</dbReference>
<reference evidence="3" key="1">
    <citation type="submission" date="2015-05" db="EMBL/GenBank/DDBJ databases">
        <authorList>
            <person name="Oh H.-M."/>
            <person name="Yang J.-A."/>
            <person name="Cho J.-C."/>
            <person name="Kang I."/>
        </authorList>
    </citation>
    <scope>NUCLEOTIDE SEQUENCE [LARGE SCALE GENOMIC DNA]</scope>
    <source>
        <strain evidence="3">IMCC 12053</strain>
    </source>
</reference>
<dbReference type="EMBL" id="CP012023">
    <property type="protein sequence ID" value="ALI54244.1"/>
    <property type="molecule type" value="Genomic_DNA"/>
</dbReference>
<dbReference type="SMART" id="SM00422">
    <property type="entry name" value="HTH_MERR"/>
    <property type="match status" value="1"/>
</dbReference>
<dbReference type="PROSITE" id="PS50937">
    <property type="entry name" value="HTH_MERR_2"/>
    <property type="match status" value="1"/>
</dbReference>